<evidence type="ECO:0000313" key="1">
    <source>
        <dbReference type="Proteomes" id="UP000887564"/>
    </source>
</evidence>
<reference evidence="2" key="1">
    <citation type="submission" date="2022-11" db="UniProtKB">
        <authorList>
            <consortium name="WormBaseParasite"/>
        </authorList>
    </citation>
    <scope>IDENTIFICATION</scope>
</reference>
<accession>A0A914RYX2</accession>
<proteinExistence type="predicted"/>
<organism evidence="1 2">
    <name type="scientific">Parascaris equorum</name>
    <name type="common">Equine roundworm</name>
    <dbReference type="NCBI Taxonomy" id="6256"/>
    <lineage>
        <taxon>Eukaryota</taxon>
        <taxon>Metazoa</taxon>
        <taxon>Ecdysozoa</taxon>
        <taxon>Nematoda</taxon>
        <taxon>Chromadorea</taxon>
        <taxon>Rhabditida</taxon>
        <taxon>Spirurina</taxon>
        <taxon>Ascaridomorpha</taxon>
        <taxon>Ascaridoidea</taxon>
        <taxon>Ascarididae</taxon>
        <taxon>Parascaris</taxon>
    </lineage>
</organism>
<protein>
    <submittedName>
        <fullName evidence="2">Uncharacterized protein</fullName>
    </submittedName>
</protein>
<dbReference type="AlphaFoldDB" id="A0A914RYX2"/>
<dbReference type="Proteomes" id="UP000887564">
    <property type="component" value="Unplaced"/>
</dbReference>
<keyword evidence="1" id="KW-1185">Reference proteome</keyword>
<sequence>MKNPKNRLQKATVMHIFFASTASPFLIKAHIEWQSLSFFFNFKCFLSFPLQRAFFR</sequence>
<name>A0A914RYX2_PAREQ</name>
<dbReference type="WBParaSite" id="PEQ_0001135201-mRNA-1">
    <property type="protein sequence ID" value="PEQ_0001135201-mRNA-1"/>
    <property type="gene ID" value="PEQ_0001135201"/>
</dbReference>
<evidence type="ECO:0000313" key="2">
    <source>
        <dbReference type="WBParaSite" id="PEQ_0001135201-mRNA-1"/>
    </source>
</evidence>